<sequence>MKIAIVGQGVIGISTALAILKKFPKAAITVFGDRSFDKTTSFGPAGLFRLDKYENKAWAKATFDYLAEIEKEFPGSETGVKLLSGHIQSNEKYNLETQEKNYGDIVYNFRWLSDPGPSKYCIHYTAYASEGRLYVPWLRKQCEKIGSCEFVTRKIDSLQSLASEGFEIVINCAGLDAGKLAGDDNSVFPVRGVAFYVDAPWHKHFNYRDFGTFTIPMSDCVLVGSLKQPNRSDLDITDLDRDDIWKRYLELHPSLKGAKVLAEWSGLRPDRPSIRIEKSSMKDKNGKNFLKKVMALNIAIIGQGVSGTSTALAILEIHPSMKITLFADRPFNDTCSYGPGGHFEVMEAEHKKWGLISFERFAKLEKEFGSKIGVKYVSGFVQSDNATFMEKMEDFNADIVHNYRKMNSREMKHIFAEPLKYGIHYSTYSTQGRLYVPWLKSECEKYGAKFIRREIYSIEELADEGFDIVINCAGLHGGLVAKDDNEMSPLRGIAFEIDAPGFKHFSFSELETFVIPLDNTVLAGTVRQPGRYDRTITEEDRREVLHRIYKLHPTLKSHKILQEWCGLRPCRDSVRLERQSRKRRIAIIGAGVIGISTTLAIVEEYGMDVEITVFSDLPFEKTTSWGPAGLHRIDNGMYRKWGNLTFQRYSNLFRDIGGTTGIQKLSGNIVSEDIEKLKLQERNYADIVYDFHFLSPRELLQFNSERTNLSGIHFTAFTTEGRKYVPWMTERLKGFGVQFVQRHVLNVLELINEGFDVVVNCAGLRGGEVANDGDAKNVYPIRGVLFQVDAPWQKQFLYEDFTTFTIPTIESVYMGTVKEINGMSTQVSPEERENVRHKYIKLQPAFRNVSIISEWVGFRPMRDPIRLEAIPFNNDLIIHNYGHGGNGFTLSWGCALEVVDLIKSHFN</sequence>
<dbReference type="Proteomes" id="UP000887579">
    <property type="component" value="Unplaced"/>
</dbReference>
<organism evidence="1 2">
    <name type="scientific">Panagrolaimus sp. ES5</name>
    <dbReference type="NCBI Taxonomy" id="591445"/>
    <lineage>
        <taxon>Eukaryota</taxon>
        <taxon>Metazoa</taxon>
        <taxon>Ecdysozoa</taxon>
        <taxon>Nematoda</taxon>
        <taxon>Chromadorea</taxon>
        <taxon>Rhabditida</taxon>
        <taxon>Tylenchina</taxon>
        <taxon>Panagrolaimomorpha</taxon>
        <taxon>Panagrolaimoidea</taxon>
        <taxon>Panagrolaimidae</taxon>
        <taxon>Panagrolaimus</taxon>
    </lineage>
</organism>
<evidence type="ECO:0000313" key="1">
    <source>
        <dbReference type="Proteomes" id="UP000887579"/>
    </source>
</evidence>
<reference evidence="2" key="1">
    <citation type="submission" date="2022-11" db="UniProtKB">
        <authorList>
            <consortium name="WormBaseParasite"/>
        </authorList>
    </citation>
    <scope>IDENTIFICATION</scope>
</reference>
<protein>
    <submittedName>
        <fullName evidence="2">FAD dependent oxidoreductase domain-containing protein</fullName>
    </submittedName>
</protein>
<evidence type="ECO:0000313" key="2">
    <source>
        <dbReference type="WBParaSite" id="ES5_v2.g10403.t1"/>
    </source>
</evidence>
<accession>A0AC34F016</accession>
<proteinExistence type="predicted"/>
<name>A0AC34F016_9BILA</name>
<dbReference type="WBParaSite" id="ES5_v2.g10403.t1">
    <property type="protein sequence ID" value="ES5_v2.g10403.t1"/>
    <property type="gene ID" value="ES5_v2.g10403"/>
</dbReference>